<evidence type="ECO:0000313" key="1">
    <source>
        <dbReference type="EMBL" id="HIX94188.1"/>
    </source>
</evidence>
<dbReference type="EMBL" id="DXEI01000032">
    <property type="protein sequence ID" value="HIX94188.1"/>
    <property type="molecule type" value="Genomic_DNA"/>
</dbReference>
<dbReference type="Proteomes" id="UP000886751">
    <property type="component" value="Unassembled WGS sequence"/>
</dbReference>
<reference evidence="1" key="2">
    <citation type="submission" date="2021-04" db="EMBL/GenBank/DDBJ databases">
        <authorList>
            <person name="Gilroy R."/>
        </authorList>
    </citation>
    <scope>NUCLEOTIDE SEQUENCE</scope>
    <source>
        <strain evidence="1">ChiHecec2B26-7398</strain>
    </source>
</reference>
<reference evidence="1" key="1">
    <citation type="journal article" date="2021" name="PeerJ">
        <title>Extensive microbial diversity within the chicken gut microbiome revealed by metagenomics and culture.</title>
        <authorList>
            <person name="Gilroy R."/>
            <person name="Ravi A."/>
            <person name="Getino M."/>
            <person name="Pursley I."/>
            <person name="Horton D.L."/>
            <person name="Alikhan N.F."/>
            <person name="Baker D."/>
            <person name="Gharbi K."/>
            <person name="Hall N."/>
            <person name="Watson M."/>
            <person name="Adriaenssens E.M."/>
            <person name="Foster-Nyarko E."/>
            <person name="Jarju S."/>
            <person name="Secka A."/>
            <person name="Antonio M."/>
            <person name="Oren A."/>
            <person name="Chaudhuri R.R."/>
            <person name="La Ragione R."/>
            <person name="Hildebrand F."/>
            <person name="Pallen M.J."/>
        </authorList>
    </citation>
    <scope>NUCLEOTIDE SEQUENCE</scope>
    <source>
        <strain evidence="1">ChiHecec2B26-7398</strain>
    </source>
</reference>
<accession>A0A9D1XZ10</accession>
<sequence length="106" mass="11917">MMIYDPQPMEDFSIWAAAQGGEPFDPDLLEDLVTDLLHMATQKTAGQRKDKPKDLPFENLERIRMGILAEATMLVMQGGMDIIRAALKEANTDDMRLCPRQHAGTK</sequence>
<gene>
    <name evidence="1" type="ORF">H9846_01885</name>
</gene>
<evidence type="ECO:0000313" key="2">
    <source>
        <dbReference type="Proteomes" id="UP000886751"/>
    </source>
</evidence>
<protein>
    <submittedName>
        <fullName evidence="1">Uncharacterized protein</fullName>
    </submittedName>
</protein>
<name>A0A9D1XZ10_9FIRM</name>
<dbReference type="AlphaFoldDB" id="A0A9D1XZ10"/>
<comment type="caution">
    <text evidence="1">The sequence shown here is derived from an EMBL/GenBank/DDBJ whole genome shotgun (WGS) entry which is preliminary data.</text>
</comment>
<organism evidence="1 2">
    <name type="scientific">Candidatus Gemmiger excrementipullorum</name>
    <dbReference type="NCBI Taxonomy" id="2838610"/>
    <lineage>
        <taxon>Bacteria</taxon>
        <taxon>Bacillati</taxon>
        <taxon>Bacillota</taxon>
        <taxon>Clostridia</taxon>
        <taxon>Eubacteriales</taxon>
        <taxon>Gemmiger</taxon>
    </lineage>
</organism>
<proteinExistence type="predicted"/>